<gene>
    <name evidence="1" type="ORF">B0H17DRAFT_1127142</name>
</gene>
<proteinExistence type="predicted"/>
<dbReference type="EMBL" id="JARKIE010000012">
    <property type="protein sequence ID" value="KAJ7703507.1"/>
    <property type="molecule type" value="Genomic_DNA"/>
</dbReference>
<name>A0AAD7E136_MYCRO</name>
<sequence length="145" mass="15657">MALLRMPNLILGSKSIETVVRPSSSGGGENGRPIAERPDFMQQLSAGLGIRTIMRNLDRQIMSNILAAGKFAGGRRWPPAYIGGQWRIPEHCTIDRDVSGLPGNILLSKGYPPENAEAQAHREGGSPGPLISLFGQTVGMLRKRV</sequence>
<reference evidence="1" key="1">
    <citation type="submission" date="2023-03" db="EMBL/GenBank/DDBJ databases">
        <title>Massive genome expansion in bonnet fungi (Mycena s.s.) driven by repeated elements and novel gene families across ecological guilds.</title>
        <authorList>
            <consortium name="Lawrence Berkeley National Laboratory"/>
            <person name="Harder C.B."/>
            <person name="Miyauchi S."/>
            <person name="Viragh M."/>
            <person name="Kuo A."/>
            <person name="Thoen E."/>
            <person name="Andreopoulos B."/>
            <person name="Lu D."/>
            <person name="Skrede I."/>
            <person name="Drula E."/>
            <person name="Henrissat B."/>
            <person name="Morin E."/>
            <person name="Kohler A."/>
            <person name="Barry K."/>
            <person name="LaButti K."/>
            <person name="Morin E."/>
            <person name="Salamov A."/>
            <person name="Lipzen A."/>
            <person name="Mereny Z."/>
            <person name="Hegedus B."/>
            <person name="Baldrian P."/>
            <person name="Stursova M."/>
            <person name="Weitz H."/>
            <person name="Taylor A."/>
            <person name="Grigoriev I.V."/>
            <person name="Nagy L.G."/>
            <person name="Martin F."/>
            <person name="Kauserud H."/>
        </authorList>
    </citation>
    <scope>NUCLEOTIDE SEQUENCE</scope>
    <source>
        <strain evidence="1">CBHHK067</strain>
    </source>
</reference>
<organism evidence="1 2">
    <name type="scientific">Mycena rosella</name>
    <name type="common">Pink bonnet</name>
    <name type="synonym">Agaricus rosellus</name>
    <dbReference type="NCBI Taxonomy" id="1033263"/>
    <lineage>
        <taxon>Eukaryota</taxon>
        <taxon>Fungi</taxon>
        <taxon>Dikarya</taxon>
        <taxon>Basidiomycota</taxon>
        <taxon>Agaricomycotina</taxon>
        <taxon>Agaricomycetes</taxon>
        <taxon>Agaricomycetidae</taxon>
        <taxon>Agaricales</taxon>
        <taxon>Marasmiineae</taxon>
        <taxon>Mycenaceae</taxon>
        <taxon>Mycena</taxon>
    </lineage>
</organism>
<keyword evidence="2" id="KW-1185">Reference proteome</keyword>
<dbReference type="Proteomes" id="UP001221757">
    <property type="component" value="Unassembled WGS sequence"/>
</dbReference>
<evidence type="ECO:0000313" key="1">
    <source>
        <dbReference type="EMBL" id="KAJ7703507.1"/>
    </source>
</evidence>
<dbReference type="AlphaFoldDB" id="A0AAD7E136"/>
<protein>
    <submittedName>
        <fullName evidence="1">Uncharacterized protein</fullName>
    </submittedName>
</protein>
<evidence type="ECO:0000313" key="2">
    <source>
        <dbReference type="Proteomes" id="UP001221757"/>
    </source>
</evidence>
<comment type="caution">
    <text evidence="1">The sequence shown here is derived from an EMBL/GenBank/DDBJ whole genome shotgun (WGS) entry which is preliminary data.</text>
</comment>
<accession>A0AAD7E136</accession>